<keyword evidence="3" id="KW-1185">Reference proteome</keyword>
<proteinExistence type="predicted"/>
<evidence type="ECO:0000313" key="2">
    <source>
        <dbReference type="EMBL" id="NYZ18611.1"/>
    </source>
</evidence>
<name>A0ABX2T2S9_9PROT</name>
<feature type="transmembrane region" description="Helical" evidence="1">
    <location>
        <begin position="20"/>
        <end position="43"/>
    </location>
</feature>
<comment type="caution">
    <text evidence="2">The sequence shown here is derived from an EMBL/GenBank/DDBJ whole genome shotgun (WGS) entry which is preliminary data.</text>
</comment>
<reference evidence="2 3" key="1">
    <citation type="submission" date="2020-05" db="EMBL/GenBank/DDBJ databases">
        <title>Azospirillum oleiclasticum sp. nov, a nitrogen-fixing and heavy crude oil-emulsifying bacterium isolated from the crude oil of Yumen Oilfield.</title>
        <authorList>
            <person name="Wu D."/>
            <person name="Cai M."/>
            <person name="Zhang X."/>
        </authorList>
    </citation>
    <scope>NUCLEOTIDE SEQUENCE [LARGE SCALE GENOMIC DNA]</scope>
    <source>
        <strain evidence="2 3">ROY-1-1-2</strain>
    </source>
</reference>
<keyword evidence="1" id="KW-1133">Transmembrane helix</keyword>
<organism evidence="2 3">
    <name type="scientific">Azospirillum oleiclasticum</name>
    <dbReference type="NCBI Taxonomy" id="2735135"/>
    <lineage>
        <taxon>Bacteria</taxon>
        <taxon>Pseudomonadati</taxon>
        <taxon>Pseudomonadota</taxon>
        <taxon>Alphaproteobacteria</taxon>
        <taxon>Rhodospirillales</taxon>
        <taxon>Azospirillaceae</taxon>
        <taxon>Azospirillum</taxon>
    </lineage>
</organism>
<gene>
    <name evidence="2" type="ORF">HND93_02720</name>
</gene>
<evidence type="ECO:0000256" key="1">
    <source>
        <dbReference type="SAM" id="Phobius"/>
    </source>
</evidence>
<keyword evidence="1" id="KW-0812">Transmembrane</keyword>
<evidence type="ECO:0000313" key="3">
    <source>
        <dbReference type="Proteomes" id="UP000584642"/>
    </source>
</evidence>
<dbReference type="Proteomes" id="UP000584642">
    <property type="component" value="Unassembled WGS sequence"/>
</dbReference>
<keyword evidence="1" id="KW-0472">Membrane</keyword>
<sequence length="48" mass="4983">MNVFDTATPVPPTTWKTAVTGYLVPPLLIPAAIAIVVGLFALIHGPVV</sequence>
<dbReference type="RefSeq" id="WP_180280338.1">
    <property type="nucleotide sequence ID" value="NZ_JABFDB010000001.1"/>
</dbReference>
<dbReference type="EMBL" id="JABFDB010000001">
    <property type="protein sequence ID" value="NYZ18611.1"/>
    <property type="molecule type" value="Genomic_DNA"/>
</dbReference>
<protein>
    <submittedName>
        <fullName evidence="2">Uncharacterized protein</fullName>
    </submittedName>
</protein>
<accession>A0ABX2T2S9</accession>